<evidence type="ECO:0000313" key="13">
    <source>
        <dbReference type="EMBL" id="CAG9834566.1"/>
    </source>
</evidence>
<keyword evidence="5 12" id="KW-0812">Transmembrane</keyword>
<evidence type="ECO:0000256" key="9">
    <source>
        <dbReference type="ARBA" id="ARBA00023136"/>
    </source>
</evidence>
<evidence type="ECO:0000256" key="11">
    <source>
        <dbReference type="ARBA" id="ARBA00023303"/>
    </source>
</evidence>
<organism evidence="13 14">
    <name type="scientific">Diabrotica balteata</name>
    <name type="common">Banded cucumber beetle</name>
    <dbReference type="NCBI Taxonomy" id="107213"/>
    <lineage>
        <taxon>Eukaryota</taxon>
        <taxon>Metazoa</taxon>
        <taxon>Ecdysozoa</taxon>
        <taxon>Arthropoda</taxon>
        <taxon>Hexapoda</taxon>
        <taxon>Insecta</taxon>
        <taxon>Pterygota</taxon>
        <taxon>Neoptera</taxon>
        <taxon>Endopterygota</taxon>
        <taxon>Coleoptera</taxon>
        <taxon>Polyphaga</taxon>
        <taxon>Cucujiformia</taxon>
        <taxon>Chrysomeloidea</taxon>
        <taxon>Chrysomelidae</taxon>
        <taxon>Galerucinae</taxon>
        <taxon>Diabroticina</taxon>
        <taxon>Diabroticites</taxon>
        <taxon>Diabrotica</taxon>
    </lineage>
</organism>
<evidence type="ECO:0000256" key="10">
    <source>
        <dbReference type="ARBA" id="ARBA00023201"/>
    </source>
</evidence>
<reference evidence="13" key="1">
    <citation type="submission" date="2022-01" db="EMBL/GenBank/DDBJ databases">
        <authorList>
            <person name="King R."/>
        </authorList>
    </citation>
    <scope>NUCLEOTIDE SEQUENCE</scope>
</reference>
<keyword evidence="4 12" id="KW-0894">Sodium channel</keyword>
<accession>A0A9N9XCZ9</accession>
<gene>
    <name evidence="13" type="ORF">DIABBA_LOCUS7860</name>
</gene>
<name>A0A9N9XCZ9_DIABA</name>
<evidence type="ECO:0000256" key="12">
    <source>
        <dbReference type="RuleBase" id="RU000679"/>
    </source>
</evidence>
<keyword evidence="9" id="KW-0472">Membrane</keyword>
<evidence type="ECO:0000256" key="7">
    <source>
        <dbReference type="ARBA" id="ARBA00023053"/>
    </source>
</evidence>
<evidence type="ECO:0000313" key="14">
    <source>
        <dbReference type="Proteomes" id="UP001153709"/>
    </source>
</evidence>
<dbReference type="PANTHER" id="PTHR11690:SF237">
    <property type="entry name" value="PICKPOCKET 16-RELATED"/>
    <property type="match status" value="1"/>
</dbReference>
<dbReference type="Gene3D" id="1.10.287.820">
    <property type="entry name" value="Acid-sensing ion channel domain"/>
    <property type="match status" value="1"/>
</dbReference>
<dbReference type="GO" id="GO:0015280">
    <property type="term" value="F:ligand-gated sodium channel activity"/>
    <property type="evidence" value="ECO:0007669"/>
    <property type="project" value="TreeGrafter"/>
</dbReference>
<evidence type="ECO:0000256" key="8">
    <source>
        <dbReference type="ARBA" id="ARBA00023065"/>
    </source>
</evidence>
<keyword evidence="8 12" id="KW-0406">Ion transport</keyword>
<keyword evidence="10 12" id="KW-0739">Sodium transport</keyword>
<dbReference type="PANTHER" id="PTHR11690">
    <property type="entry name" value="AMILORIDE-SENSITIVE SODIUM CHANNEL-RELATED"/>
    <property type="match status" value="1"/>
</dbReference>
<evidence type="ECO:0000256" key="4">
    <source>
        <dbReference type="ARBA" id="ARBA00022461"/>
    </source>
</evidence>
<dbReference type="EMBL" id="OU898280">
    <property type="protein sequence ID" value="CAG9834566.1"/>
    <property type="molecule type" value="Genomic_DNA"/>
</dbReference>
<dbReference type="InterPro" id="IPR001873">
    <property type="entry name" value="ENaC"/>
</dbReference>
<dbReference type="AlphaFoldDB" id="A0A9N9XCZ9"/>
<evidence type="ECO:0000256" key="6">
    <source>
        <dbReference type="ARBA" id="ARBA00022989"/>
    </source>
</evidence>
<proteinExistence type="inferred from homology"/>
<dbReference type="Pfam" id="PF00858">
    <property type="entry name" value="ASC"/>
    <property type="match status" value="1"/>
</dbReference>
<dbReference type="OrthoDB" id="6502088at2759"/>
<evidence type="ECO:0000256" key="3">
    <source>
        <dbReference type="ARBA" id="ARBA00022448"/>
    </source>
</evidence>
<comment type="subcellular location">
    <subcellularLocation>
        <location evidence="1">Membrane</location>
        <topology evidence="1">Multi-pass membrane protein</topology>
    </subcellularLocation>
</comment>
<comment type="similarity">
    <text evidence="2 12">Belongs to the amiloride-sensitive sodium channel (TC 1.A.6) family.</text>
</comment>
<keyword evidence="6" id="KW-1133">Transmembrane helix</keyword>
<keyword evidence="11 12" id="KW-0407">Ion channel</keyword>
<evidence type="ECO:0000256" key="2">
    <source>
        <dbReference type="ARBA" id="ARBA00007193"/>
    </source>
</evidence>
<sequence length="220" mass="24938">MSEYLKTKIVQIIELATESLYTPYNGVNTGILAILDPMPQTVRFSSLHFSGFKVIINDPTEYPGSQSTTKMVSLGNIAFLHLFGSKMTCSDAVQLLPISHRDCVFSEEHQLDSFKEYSDSSCLTECEAKYFYKICKCVPYYYNFLKKLECTASQLACLLTVRKSVYVWAYAQADESLVVKRYGWDVGGYDEVNLVRIRLAQLPYLLTTSPRCPNVPCTYA</sequence>
<protein>
    <submittedName>
        <fullName evidence="13">Uncharacterized protein</fullName>
    </submittedName>
</protein>
<evidence type="ECO:0000256" key="5">
    <source>
        <dbReference type="ARBA" id="ARBA00022692"/>
    </source>
</evidence>
<keyword evidence="7" id="KW-0915">Sodium</keyword>
<dbReference type="GO" id="GO:0005886">
    <property type="term" value="C:plasma membrane"/>
    <property type="evidence" value="ECO:0007669"/>
    <property type="project" value="TreeGrafter"/>
</dbReference>
<dbReference type="Proteomes" id="UP001153709">
    <property type="component" value="Chromosome 5"/>
</dbReference>
<keyword evidence="14" id="KW-1185">Reference proteome</keyword>
<keyword evidence="3 12" id="KW-0813">Transport</keyword>
<evidence type="ECO:0000256" key="1">
    <source>
        <dbReference type="ARBA" id="ARBA00004141"/>
    </source>
</evidence>